<dbReference type="GO" id="GO:0016491">
    <property type="term" value="F:oxidoreductase activity"/>
    <property type="evidence" value="ECO:0007669"/>
    <property type="project" value="UniProtKB-KW"/>
</dbReference>
<dbReference type="SUPFAM" id="SSF51735">
    <property type="entry name" value="NAD(P)-binding Rossmann-fold domains"/>
    <property type="match status" value="2"/>
</dbReference>
<comment type="similarity">
    <text evidence="1">Belongs to the short-chain dehydrogenases/reductases (SDR) family.</text>
</comment>
<dbReference type="Gene3D" id="3.40.50.720">
    <property type="entry name" value="NAD(P)-binding Rossmann-like Domain"/>
    <property type="match status" value="2"/>
</dbReference>
<keyword evidence="4" id="KW-1185">Reference proteome</keyword>
<reference evidence="3 4" key="1">
    <citation type="journal article" date="2018" name="Evol. Lett.">
        <title>Horizontal gene cluster transfer increased hallucinogenic mushroom diversity.</title>
        <authorList>
            <person name="Reynolds H.T."/>
            <person name="Vijayakumar V."/>
            <person name="Gluck-Thaler E."/>
            <person name="Korotkin H.B."/>
            <person name="Matheny P.B."/>
            <person name="Slot J.C."/>
        </authorList>
    </citation>
    <scope>NUCLEOTIDE SEQUENCE [LARGE SCALE GENOMIC DNA]</scope>
    <source>
        <strain evidence="3 4">SRW20</strain>
    </source>
</reference>
<comment type="caution">
    <text evidence="3">The sequence shown here is derived from an EMBL/GenBank/DDBJ whole genome shotgun (WGS) entry which is preliminary data.</text>
</comment>
<dbReference type="OrthoDB" id="191139at2759"/>
<dbReference type="EMBL" id="NHYE01005631">
    <property type="protein sequence ID" value="PPQ66413.1"/>
    <property type="molecule type" value="Genomic_DNA"/>
</dbReference>
<proteinExistence type="inferred from homology"/>
<gene>
    <name evidence="3" type="ORF">CVT26_011282</name>
</gene>
<dbReference type="Proteomes" id="UP000284706">
    <property type="component" value="Unassembled WGS sequence"/>
</dbReference>
<protein>
    <submittedName>
        <fullName evidence="3">Uncharacterized protein</fullName>
    </submittedName>
</protein>
<dbReference type="InterPro" id="IPR036291">
    <property type="entry name" value="NAD(P)-bd_dom_sf"/>
</dbReference>
<sequence length="638" mass="70172">MTSNKPTADDLVIRYASAIKDKVVLTTGISPNSLGAYFVQAIAKAHPALIILAGRNAAKAQATEEKIKAAAPDAKTRFLLLDLESMQSVRDAAKVVNEWEDVPKIDVLVNNAFVWGNEYKITEDGFEKQLATNYLGHWLFTNLILEKVLASSAPRVINVSSEAHRISPFRFGDHNFDGGKTYTCLRAYGQSKTGNMLFSVSLAEKLAKRGLLSFSLHPGAIFTNVAPDLDFQALGAEVREANRFYGDKDGFVDRMPEFVSIEQGTATHVYAAFDPNLAEHNGKYLIDCRPSDPLIDPIRPWAYSPFEAEKLWRLNELVARYATQIKDKVVLTTGISQGSLGAHFVQAIAKASPALIILAGRSAAKAQETADKIQTANPSVQTRFLQLDLGSIQKVREAAAVVNGWEDVPVVDVVVNNAFMFTKEYEVTADGLEKQFATNHLGHFLFTNLIMGKILRSKAPRVVNVSSEAHRLSPIRFGDYNFDGGKTHTNLRAYGQSKTANMLFSISLAEKLGPGKGKSGAGLLSFSLHPGAIITNTAADLDFKAIGEEIRESNRYYGDIEGFVEPSNFEFLTIEQGTATHVYAAFAPDLAEHNGSYLLNARVSDPLTDPIRPWAYSPFEAEKLWRLSEELLGQKFPY</sequence>
<evidence type="ECO:0000313" key="4">
    <source>
        <dbReference type="Proteomes" id="UP000284706"/>
    </source>
</evidence>
<dbReference type="InParanoid" id="A0A409VJJ4"/>
<dbReference type="InterPro" id="IPR002347">
    <property type="entry name" value="SDR_fam"/>
</dbReference>
<organism evidence="3 4">
    <name type="scientific">Gymnopilus dilepis</name>
    <dbReference type="NCBI Taxonomy" id="231916"/>
    <lineage>
        <taxon>Eukaryota</taxon>
        <taxon>Fungi</taxon>
        <taxon>Dikarya</taxon>
        <taxon>Basidiomycota</taxon>
        <taxon>Agaricomycotina</taxon>
        <taxon>Agaricomycetes</taxon>
        <taxon>Agaricomycetidae</taxon>
        <taxon>Agaricales</taxon>
        <taxon>Agaricineae</taxon>
        <taxon>Hymenogastraceae</taxon>
        <taxon>Gymnopilus</taxon>
    </lineage>
</organism>
<dbReference type="Pfam" id="PF00106">
    <property type="entry name" value="adh_short"/>
    <property type="match status" value="2"/>
</dbReference>
<accession>A0A409VJJ4</accession>
<keyword evidence="2" id="KW-0560">Oxidoreductase</keyword>
<dbReference type="AlphaFoldDB" id="A0A409VJJ4"/>
<dbReference type="PANTHER" id="PTHR24320">
    <property type="entry name" value="RETINOL DEHYDROGENASE"/>
    <property type="match status" value="1"/>
</dbReference>
<evidence type="ECO:0000256" key="1">
    <source>
        <dbReference type="ARBA" id="ARBA00006484"/>
    </source>
</evidence>
<evidence type="ECO:0000313" key="3">
    <source>
        <dbReference type="EMBL" id="PPQ66413.1"/>
    </source>
</evidence>
<evidence type="ECO:0000256" key="2">
    <source>
        <dbReference type="ARBA" id="ARBA00023002"/>
    </source>
</evidence>
<dbReference type="PANTHER" id="PTHR24320:SF283">
    <property type="entry name" value="RETINOL DEHYDROGENASE 11"/>
    <property type="match status" value="1"/>
</dbReference>
<name>A0A409VJJ4_9AGAR</name>
<dbReference type="STRING" id="231916.A0A409VJJ4"/>
<dbReference type="PRINTS" id="PR00081">
    <property type="entry name" value="GDHRDH"/>
</dbReference>